<dbReference type="InterPro" id="IPR013525">
    <property type="entry name" value="ABC2_TM"/>
</dbReference>
<dbReference type="OrthoDB" id="670210at2"/>
<evidence type="ECO:0000256" key="4">
    <source>
        <dbReference type="ARBA" id="ARBA00023136"/>
    </source>
</evidence>
<keyword evidence="4 6" id="KW-0472">Membrane</keyword>
<evidence type="ECO:0000259" key="7">
    <source>
        <dbReference type="PROSITE" id="PS51012"/>
    </source>
</evidence>
<evidence type="ECO:0000256" key="1">
    <source>
        <dbReference type="ARBA" id="ARBA00004141"/>
    </source>
</evidence>
<dbReference type="InterPro" id="IPR000412">
    <property type="entry name" value="ABC_2_transport"/>
</dbReference>
<organism evidence="8 9">
    <name type="scientific">Micromonospora arborensis</name>
    <dbReference type="NCBI Taxonomy" id="2116518"/>
    <lineage>
        <taxon>Bacteria</taxon>
        <taxon>Bacillati</taxon>
        <taxon>Actinomycetota</taxon>
        <taxon>Actinomycetes</taxon>
        <taxon>Micromonosporales</taxon>
        <taxon>Micromonosporaceae</taxon>
        <taxon>Micromonospora</taxon>
    </lineage>
</organism>
<feature type="transmembrane region" description="Helical" evidence="6">
    <location>
        <begin position="81"/>
        <end position="99"/>
    </location>
</feature>
<keyword evidence="6" id="KW-0813">Transport</keyword>
<dbReference type="PANTHER" id="PTHR43229">
    <property type="entry name" value="NODULATION PROTEIN J"/>
    <property type="match status" value="1"/>
</dbReference>
<keyword evidence="5" id="KW-0046">Antibiotic resistance</keyword>
<feature type="transmembrane region" description="Helical" evidence="6">
    <location>
        <begin position="157"/>
        <end position="181"/>
    </location>
</feature>
<dbReference type="AlphaFoldDB" id="A0A318NF56"/>
<dbReference type="RefSeq" id="WP_110567655.1">
    <property type="nucleotide sequence ID" value="NZ_JBFAPR010000045.1"/>
</dbReference>
<protein>
    <recommendedName>
        <fullName evidence="6">Transport permease protein</fullName>
    </recommendedName>
</protein>
<keyword evidence="3 6" id="KW-1133">Transmembrane helix</keyword>
<comment type="subcellular location">
    <subcellularLocation>
        <location evidence="6">Cell membrane</location>
        <topology evidence="6">Multi-pass membrane protein</topology>
    </subcellularLocation>
    <subcellularLocation>
        <location evidence="1">Membrane</location>
        <topology evidence="1">Multi-pass membrane protein</topology>
    </subcellularLocation>
</comment>
<dbReference type="Pfam" id="PF01061">
    <property type="entry name" value="ABC2_membrane"/>
    <property type="match status" value="1"/>
</dbReference>
<evidence type="ECO:0000256" key="5">
    <source>
        <dbReference type="ARBA" id="ARBA00023251"/>
    </source>
</evidence>
<name>A0A318NF56_9ACTN</name>
<dbReference type="EMBL" id="PYBV01000048">
    <property type="protein sequence ID" value="PYC64829.1"/>
    <property type="molecule type" value="Genomic_DNA"/>
</dbReference>
<dbReference type="PROSITE" id="PS51012">
    <property type="entry name" value="ABC_TM2"/>
    <property type="match status" value="1"/>
</dbReference>
<sequence>MTSATLPGTASPDVVHGRPSLLGDSITLTQRSLAHWRRNPGPLIASLGFNIVMVLMFAYLFGGALQVPGGGSYREFLMPGMFAMTMVFGISLTTLAVSADLDRGVTDRLRSMPVSPLAPLIGRAVADMLFAVVTLAVMLLAGLAVGWRAHGGVGDTLAAFGLILLLRFALVWVGIFLGLVMKGQEAVAGVQTLEFPLGFLSNAFVSPATMPGWLGAIAEWNPLSATVGAIRELFGNPGWGGDSWAVQHYPTMAVIWPIVLVVIFLPLSMSKYRSLSR</sequence>
<comment type="caution">
    <text evidence="8">The sequence shown here is derived from an EMBL/GenBank/DDBJ whole genome shotgun (WGS) entry which is preliminary data.</text>
</comment>
<feature type="transmembrane region" description="Helical" evidence="6">
    <location>
        <begin position="120"/>
        <end position="145"/>
    </location>
</feature>
<accession>A0A318NF56</accession>
<proteinExistence type="inferred from homology"/>
<keyword evidence="9" id="KW-1185">Reference proteome</keyword>
<evidence type="ECO:0000313" key="9">
    <source>
        <dbReference type="Proteomes" id="UP000248333"/>
    </source>
</evidence>
<dbReference type="InterPro" id="IPR047817">
    <property type="entry name" value="ABC2_TM_bact-type"/>
</dbReference>
<reference evidence="8 9" key="1">
    <citation type="submission" date="2018-03" db="EMBL/GenBank/DDBJ databases">
        <title>Bioinformatic expansion and discovery of thiopeptide antibiotics.</title>
        <authorList>
            <person name="Schwalen C.J."/>
            <person name="Hudson G.A."/>
            <person name="Mitchell D.A."/>
        </authorList>
    </citation>
    <scope>NUCLEOTIDE SEQUENCE [LARGE SCALE GENOMIC DNA]</scope>
    <source>
        <strain evidence="8 9">NRRL 8041</strain>
    </source>
</reference>
<dbReference type="GO" id="GO:0043190">
    <property type="term" value="C:ATP-binding cassette (ABC) transporter complex"/>
    <property type="evidence" value="ECO:0007669"/>
    <property type="project" value="InterPro"/>
</dbReference>
<feature type="transmembrane region" description="Helical" evidence="6">
    <location>
        <begin position="41"/>
        <end position="61"/>
    </location>
</feature>
<evidence type="ECO:0000256" key="6">
    <source>
        <dbReference type="RuleBase" id="RU361157"/>
    </source>
</evidence>
<evidence type="ECO:0000256" key="3">
    <source>
        <dbReference type="ARBA" id="ARBA00022989"/>
    </source>
</evidence>
<dbReference type="GO" id="GO:0140359">
    <property type="term" value="F:ABC-type transporter activity"/>
    <property type="evidence" value="ECO:0007669"/>
    <property type="project" value="InterPro"/>
</dbReference>
<dbReference type="PANTHER" id="PTHR43229:SF2">
    <property type="entry name" value="NODULATION PROTEIN J"/>
    <property type="match status" value="1"/>
</dbReference>
<keyword evidence="6" id="KW-1003">Cell membrane</keyword>
<dbReference type="Proteomes" id="UP000248333">
    <property type="component" value="Unassembled WGS sequence"/>
</dbReference>
<feature type="domain" description="ABC transmembrane type-2" evidence="7">
    <location>
        <begin position="41"/>
        <end position="275"/>
    </location>
</feature>
<evidence type="ECO:0000313" key="8">
    <source>
        <dbReference type="EMBL" id="PYC64829.1"/>
    </source>
</evidence>
<dbReference type="InterPro" id="IPR051784">
    <property type="entry name" value="Nod_factor_ABC_transporter"/>
</dbReference>
<feature type="transmembrane region" description="Helical" evidence="6">
    <location>
        <begin position="249"/>
        <end position="267"/>
    </location>
</feature>
<feature type="transmembrane region" description="Helical" evidence="6">
    <location>
        <begin position="193"/>
        <end position="214"/>
    </location>
</feature>
<dbReference type="PIRSF" id="PIRSF006648">
    <property type="entry name" value="DrrB"/>
    <property type="match status" value="1"/>
</dbReference>
<dbReference type="GO" id="GO:0046677">
    <property type="term" value="P:response to antibiotic"/>
    <property type="evidence" value="ECO:0007669"/>
    <property type="project" value="UniProtKB-KW"/>
</dbReference>
<keyword evidence="2 6" id="KW-0812">Transmembrane</keyword>
<evidence type="ECO:0000256" key="2">
    <source>
        <dbReference type="ARBA" id="ARBA00022692"/>
    </source>
</evidence>
<gene>
    <name evidence="8" type="ORF">C7C45_29730</name>
</gene>
<comment type="similarity">
    <text evidence="6">Belongs to the ABC-2 integral membrane protein family.</text>
</comment>